<dbReference type="Proteomes" id="UP000655588">
    <property type="component" value="Unassembled WGS sequence"/>
</dbReference>
<organism evidence="4 5">
    <name type="scientific">Frieseomelitta varia</name>
    <dbReference type="NCBI Taxonomy" id="561572"/>
    <lineage>
        <taxon>Eukaryota</taxon>
        <taxon>Metazoa</taxon>
        <taxon>Ecdysozoa</taxon>
        <taxon>Arthropoda</taxon>
        <taxon>Hexapoda</taxon>
        <taxon>Insecta</taxon>
        <taxon>Pterygota</taxon>
        <taxon>Neoptera</taxon>
        <taxon>Endopterygota</taxon>
        <taxon>Hymenoptera</taxon>
        <taxon>Apocrita</taxon>
        <taxon>Aculeata</taxon>
        <taxon>Apoidea</taxon>
        <taxon>Anthophila</taxon>
        <taxon>Apidae</taxon>
        <taxon>Frieseomelitta</taxon>
    </lineage>
</organism>
<evidence type="ECO:0000256" key="3">
    <source>
        <dbReference type="RuleBase" id="RU364104"/>
    </source>
</evidence>
<keyword evidence="3" id="KW-0496">Mitochondrion</keyword>
<reference evidence="4" key="1">
    <citation type="submission" date="2019-11" db="EMBL/GenBank/DDBJ databases">
        <title>The nuclear and mitochondrial genomes of Frieseomelitta varia - a highly eusocial stingless bee (Meliponini) with a permanently sterile worker caste.</title>
        <authorList>
            <person name="Freitas F.C.P."/>
            <person name="Lourenco A.P."/>
            <person name="Nunes F.M.F."/>
            <person name="Paschoal A.R."/>
            <person name="Abreu F.C.P."/>
            <person name="Barbin F.O."/>
            <person name="Bataglia L."/>
            <person name="Cardoso-Junior C.A.M."/>
            <person name="Cervoni M.S."/>
            <person name="Silva S.R."/>
            <person name="Dalarmi F."/>
            <person name="Del Lama M.A."/>
            <person name="Depintor T.S."/>
            <person name="Ferreira K.M."/>
            <person name="Goria P.S."/>
            <person name="Jaskot M.C."/>
            <person name="Lago D.C."/>
            <person name="Luna-Lucena D."/>
            <person name="Moda L.M."/>
            <person name="Nascimento L."/>
            <person name="Pedrino M."/>
            <person name="Rabico F.O."/>
            <person name="Sanches F.C."/>
            <person name="Santos D.E."/>
            <person name="Santos C.G."/>
            <person name="Vieira J."/>
            <person name="Lopes T.F."/>
            <person name="Barchuk A.R."/>
            <person name="Hartfelder K."/>
            <person name="Simoes Z.L.P."/>
            <person name="Bitondi M.M.G."/>
            <person name="Pinheiro D.G."/>
        </authorList>
    </citation>
    <scope>NUCLEOTIDE SEQUENCE</scope>
    <source>
        <strain evidence="4">USP_RPSP 00005682</strain>
        <tissue evidence="4">Whole individual</tissue>
    </source>
</reference>
<evidence type="ECO:0000256" key="2">
    <source>
        <dbReference type="ARBA" id="ARBA00023157"/>
    </source>
</evidence>
<protein>
    <recommendedName>
        <fullName evidence="3">COX assembly mitochondrial protein</fullName>
    </recommendedName>
</protein>
<comment type="subcellular location">
    <subcellularLocation>
        <location evidence="3">Mitochondrion</location>
    </subcellularLocation>
</comment>
<dbReference type="InterPro" id="IPR013892">
    <property type="entry name" value="Cyt_c_biogenesis_Cmc1-like"/>
</dbReference>
<dbReference type="PANTHER" id="PTHR22977:SF5">
    <property type="entry name" value="COX ASSEMBLY MITOCHONDRIAL PROTEIN HOMOLOG"/>
    <property type="match status" value="1"/>
</dbReference>
<dbReference type="PANTHER" id="PTHR22977">
    <property type="entry name" value="COX ASSEMBLY MITOCHONDRIAL PROTEIN"/>
    <property type="match status" value="1"/>
</dbReference>
<comment type="caution">
    <text evidence="4">The sequence shown here is derived from an EMBL/GenBank/DDBJ whole genome shotgun (WGS) entry which is preliminary data.</text>
</comment>
<comment type="similarity">
    <text evidence="1 3">Belongs to the CMC family.</text>
</comment>
<accession>A0A833VTK3</accession>
<dbReference type="GO" id="GO:0005739">
    <property type="term" value="C:mitochondrion"/>
    <property type="evidence" value="ECO:0007669"/>
    <property type="project" value="UniProtKB-SubCell"/>
</dbReference>
<proteinExistence type="inferred from homology"/>
<keyword evidence="5" id="KW-1185">Reference proteome</keyword>
<sequence length="190" mass="22136">MRISNQQFNIKPIANKSSAALNKHSLREPTYIDNSQICTITNAACWSNQHSHASVELFMIVLTTLTRMIETQIETKHPRYGGGPHNLGDPNDKFLRKVEKDVLIPQKMRDKAKEEKCVQQVKGKFSDCCKKANVLMGFKCRKENSALKECLSRWYNDSDFKEQCTQEYLDERSEYRRTGISKKKYMRYQS</sequence>
<evidence type="ECO:0000313" key="4">
    <source>
        <dbReference type="EMBL" id="KAF3424600.1"/>
    </source>
</evidence>
<name>A0A833VTK3_9HYME</name>
<keyword evidence="2" id="KW-1015">Disulfide bond</keyword>
<dbReference type="Pfam" id="PF08583">
    <property type="entry name" value="Cmc1"/>
    <property type="match status" value="1"/>
</dbReference>
<dbReference type="AlphaFoldDB" id="A0A833VTK3"/>
<dbReference type="EMBL" id="WNWW01000456">
    <property type="protein sequence ID" value="KAF3424600.1"/>
    <property type="molecule type" value="Genomic_DNA"/>
</dbReference>
<evidence type="ECO:0000256" key="1">
    <source>
        <dbReference type="ARBA" id="ARBA00007347"/>
    </source>
</evidence>
<gene>
    <name evidence="4" type="ORF">E2986_09171</name>
</gene>
<evidence type="ECO:0000313" key="5">
    <source>
        <dbReference type="Proteomes" id="UP000655588"/>
    </source>
</evidence>